<dbReference type="Pfam" id="PF01609">
    <property type="entry name" value="DDE_Tnp_1"/>
    <property type="match status" value="1"/>
</dbReference>
<dbReference type="InterPro" id="IPR012337">
    <property type="entry name" value="RNaseH-like_sf"/>
</dbReference>
<proteinExistence type="predicted"/>
<feature type="domain" description="Transposase IS4-like" evidence="1">
    <location>
        <begin position="34"/>
        <end position="70"/>
    </location>
</feature>
<reference evidence="2" key="1">
    <citation type="submission" date="2018-06" db="EMBL/GenBank/DDBJ databases">
        <authorList>
            <person name="Zhirakovskaya E."/>
        </authorList>
    </citation>
    <scope>NUCLEOTIDE SEQUENCE</scope>
</reference>
<dbReference type="EMBL" id="UOFE01000036">
    <property type="protein sequence ID" value="VAW53937.1"/>
    <property type="molecule type" value="Genomic_DNA"/>
</dbReference>
<protein>
    <recommendedName>
        <fullName evidence="1">Transposase IS4-like domain-containing protein</fullName>
    </recommendedName>
</protein>
<dbReference type="InterPro" id="IPR002559">
    <property type="entry name" value="Transposase_11"/>
</dbReference>
<sequence>MSDDYPAASDSTIIRECKVAGKILITTMICPKSLYKKRWSVELDIRHIKNTMRINTLSCKTTDMVLKEIWVYPGL</sequence>
<gene>
    <name evidence="2" type="ORF">MNBD_GAMMA05-1596</name>
</gene>
<evidence type="ECO:0000259" key="1">
    <source>
        <dbReference type="Pfam" id="PF01609"/>
    </source>
</evidence>
<accession>A0A3B0WTF9</accession>
<dbReference type="GO" id="GO:0003677">
    <property type="term" value="F:DNA binding"/>
    <property type="evidence" value="ECO:0007669"/>
    <property type="project" value="InterPro"/>
</dbReference>
<name>A0A3B0WTF9_9ZZZZ</name>
<organism evidence="2">
    <name type="scientific">hydrothermal vent metagenome</name>
    <dbReference type="NCBI Taxonomy" id="652676"/>
    <lineage>
        <taxon>unclassified sequences</taxon>
        <taxon>metagenomes</taxon>
        <taxon>ecological metagenomes</taxon>
    </lineage>
</organism>
<evidence type="ECO:0000313" key="2">
    <source>
        <dbReference type="EMBL" id="VAW53937.1"/>
    </source>
</evidence>
<dbReference type="AlphaFoldDB" id="A0A3B0WTF9"/>
<dbReference type="SUPFAM" id="SSF53098">
    <property type="entry name" value="Ribonuclease H-like"/>
    <property type="match status" value="1"/>
</dbReference>
<dbReference type="GO" id="GO:0004803">
    <property type="term" value="F:transposase activity"/>
    <property type="evidence" value="ECO:0007669"/>
    <property type="project" value="InterPro"/>
</dbReference>
<dbReference type="GO" id="GO:0006313">
    <property type="term" value="P:DNA transposition"/>
    <property type="evidence" value="ECO:0007669"/>
    <property type="project" value="InterPro"/>
</dbReference>